<gene>
    <name evidence="2" type="ORF">WOLCODRAFT_136629</name>
</gene>
<feature type="compositionally biased region" description="Polar residues" evidence="1">
    <location>
        <begin position="157"/>
        <end position="176"/>
    </location>
</feature>
<dbReference type="EMBL" id="KB468053">
    <property type="protein sequence ID" value="PCH40052.1"/>
    <property type="molecule type" value="Genomic_DNA"/>
</dbReference>
<accession>A0A2H3JCS0</accession>
<evidence type="ECO:0000256" key="1">
    <source>
        <dbReference type="SAM" id="MobiDB-lite"/>
    </source>
</evidence>
<reference evidence="2 3" key="1">
    <citation type="journal article" date="2012" name="Science">
        <title>The Paleozoic origin of enzymatic lignin decomposition reconstructed from 31 fungal genomes.</title>
        <authorList>
            <person name="Floudas D."/>
            <person name="Binder M."/>
            <person name="Riley R."/>
            <person name="Barry K."/>
            <person name="Blanchette R.A."/>
            <person name="Henrissat B."/>
            <person name="Martinez A.T."/>
            <person name="Otillar R."/>
            <person name="Spatafora J.W."/>
            <person name="Yadav J.S."/>
            <person name="Aerts A."/>
            <person name="Benoit I."/>
            <person name="Boyd A."/>
            <person name="Carlson A."/>
            <person name="Copeland A."/>
            <person name="Coutinho P.M."/>
            <person name="de Vries R.P."/>
            <person name="Ferreira P."/>
            <person name="Findley K."/>
            <person name="Foster B."/>
            <person name="Gaskell J."/>
            <person name="Glotzer D."/>
            <person name="Gorecki P."/>
            <person name="Heitman J."/>
            <person name="Hesse C."/>
            <person name="Hori C."/>
            <person name="Igarashi K."/>
            <person name="Jurgens J.A."/>
            <person name="Kallen N."/>
            <person name="Kersten P."/>
            <person name="Kohler A."/>
            <person name="Kuees U."/>
            <person name="Kumar T.K.A."/>
            <person name="Kuo A."/>
            <person name="LaButti K."/>
            <person name="Larrondo L.F."/>
            <person name="Lindquist E."/>
            <person name="Ling A."/>
            <person name="Lombard V."/>
            <person name="Lucas S."/>
            <person name="Lundell T."/>
            <person name="Martin R."/>
            <person name="McLaughlin D.J."/>
            <person name="Morgenstern I."/>
            <person name="Morin E."/>
            <person name="Murat C."/>
            <person name="Nagy L.G."/>
            <person name="Nolan M."/>
            <person name="Ohm R.A."/>
            <person name="Patyshakuliyeva A."/>
            <person name="Rokas A."/>
            <person name="Ruiz-Duenas F.J."/>
            <person name="Sabat G."/>
            <person name="Salamov A."/>
            <person name="Samejima M."/>
            <person name="Schmutz J."/>
            <person name="Slot J.C."/>
            <person name="St John F."/>
            <person name="Stenlid J."/>
            <person name="Sun H."/>
            <person name="Sun S."/>
            <person name="Syed K."/>
            <person name="Tsang A."/>
            <person name="Wiebenga A."/>
            <person name="Young D."/>
            <person name="Pisabarro A."/>
            <person name="Eastwood D.C."/>
            <person name="Martin F."/>
            <person name="Cullen D."/>
            <person name="Grigoriev I.V."/>
            <person name="Hibbett D.S."/>
        </authorList>
    </citation>
    <scope>NUCLEOTIDE SEQUENCE [LARGE SCALE GENOMIC DNA]</scope>
    <source>
        <strain evidence="2 3">MD-104</strain>
    </source>
</reference>
<evidence type="ECO:0000313" key="3">
    <source>
        <dbReference type="Proteomes" id="UP000218811"/>
    </source>
</evidence>
<keyword evidence="3" id="KW-1185">Reference proteome</keyword>
<dbReference type="Proteomes" id="UP000218811">
    <property type="component" value="Unassembled WGS sequence"/>
</dbReference>
<evidence type="ECO:0008006" key="4">
    <source>
        <dbReference type="Google" id="ProtNLM"/>
    </source>
</evidence>
<name>A0A2H3JCS0_WOLCO</name>
<dbReference type="AlphaFoldDB" id="A0A2H3JCS0"/>
<protein>
    <recommendedName>
        <fullName evidence="4">Ricin B lectin domain-containing protein</fullName>
    </recommendedName>
</protein>
<dbReference type="InterPro" id="IPR035992">
    <property type="entry name" value="Ricin_B-like_lectins"/>
</dbReference>
<sequence length="176" mass="19539">MKPSQQWKLIPAEKGYIVQNTKPASSGQLYMTMRGLGSGEQVVATPYAATWDIQPDFCCDGAVRFCWPTTDFALDLDGGNSDPMTKVQVYHFTRNWANQQWRLLCHETSPEPLRFTQSTPDTLPGHTVSSSVLVSEDSDFRTTVTTTITRTPRFSTGSDSSSTFLPETPTASRFGE</sequence>
<dbReference type="Gene3D" id="2.80.10.50">
    <property type="match status" value="1"/>
</dbReference>
<organism evidence="2 3">
    <name type="scientific">Wolfiporia cocos (strain MD-104)</name>
    <name type="common">Brown rot fungus</name>
    <dbReference type="NCBI Taxonomy" id="742152"/>
    <lineage>
        <taxon>Eukaryota</taxon>
        <taxon>Fungi</taxon>
        <taxon>Dikarya</taxon>
        <taxon>Basidiomycota</taxon>
        <taxon>Agaricomycotina</taxon>
        <taxon>Agaricomycetes</taxon>
        <taxon>Polyporales</taxon>
        <taxon>Phaeolaceae</taxon>
        <taxon>Wolfiporia</taxon>
    </lineage>
</organism>
<proteinExistence type="predicted"/>
<evidence type="ECO:0000313" key="2">
    <source>
        <dbReference type="EMBL" id="PCH40052.1"/>
    </source>
</evidence>
<feature type="region of interest" description="Disordered" evidence="1">
    <location>
        <begin position="151"/>
        <end position="176"/>
    </location>
</feature>
<dbReference type="SUPFAM" id="SSF50370">
    <property type="entry name" value="Ricin B-like lectins"/>
    <property type="match status" value="1"/>
</dbReference>